<dbReference type="AlphaFoldDB" id="G8TSV2"/>
<dbReference type="HOGENOM" id="CLU_013985_3_0_9"/>
<dbReference type="GO" id="GO:0005737">
    <property type="term" value="C:cytoplasm"/>
    <property type="evidence" value="ECO:0007669"/>
    <property type="project" value="TreeGrafter"/>
</dbReference>
<proteinExistence type="predicted"/>
<dbReference type="InterPro" id="IPR051908">
    <property type="entry name" value="Ribosomal_N-acetyltransferase"/>
</dbReference>
<dbReference type="PANTHER" id="PTHR43441:SF12">
    <property type="entry name" value="RIBOSOMAL N-ACETYLTRANSFERASE YDAF-RELATED"/>
    <property type="match status" value="1"/>
</dbReference>
<gene>
    <name evidence="2" type="ordered locus">Sulac_2081</name>
</gene>
<dbReference type="InterPro" id="IPR016181">
    <property type="entry name" value="Acyl_CoA_acyltransferase"/>
</dbReference>
<organism evidence="2 3">
    <name type="scientific">Sulfobacillus acidophilus (strain ATCC 700253 / DSM 10332 / NAL)</name>
    <dbReference type="NCBI Taxonomy" id="679936"/>
    <lineage>
        <taxon>Bacteria</taxon>
        <taxon>Bacillati</taxon>
        <taxon>Bacillota</taxon>
        <taxon>Clostridia</taxon>
        <taxon>Eubacteriales</taxon>
        <taxon>Clostridiales Family XVII. Incertae Sedis</taxon>
        <taxon>Sulfobacillus</taxon>
    </lineage>
</organism>
<dbReference type="GO" id="GO:1990189">
    <property type="term" value="F:protein N-terminal-serine acetyltransferase activity"/>
    <property type="evidence" value="ECO:0007669"/>
    <property type="project" value="TreeGrafter"/>
</dbReference>
<evidence type="ECO:0000259" key="1">
    <source>
        <dbReference type="PROSITE" id="PS51186"/>
    </source>
</evidence>
<name>G8TSV2_SULAD</name>
<evidence type="ECO:0000313" key="2">
    <source>
        <dbReference type="EMBL" id="AEW05567.1"/>
    </source>
</evidence>
<dbReference type="SUPFAM" id="SSF55729">
    <property type="entry name" value="Acyl-CoA N-acyltransferases (Nat)"/>
    <property type="match status" value="1"/>
</dbReference>
<dbReference type="PATRIC" id="fig|679936.5.peg.2145"/>
<reference evidence="2 3" key="2">
    <citation type="journal article" date="2012" name="Stand. Genomic Sci.">
        <title>Complete genome sequence of the moderately thermophilic mineral-sulfide-oxidizing firmicute Sulfobacillus acidophilus type strain (NAL(T)).</title>
        <authorList>
            <person name="Anderson I."/>
            <person name="Chertkov O."/>
            <person name="Chen A."/>
            <person name="Saunders E."/>
            <person name="Lapidus A."/>
            <person name="Nolan M."/>
            <person name="Lucas S."/>
            <person name="Hammon N."/>
            <person name="Deshpande S."/>
            <person name="Cheng J.F."/>
            <person name="Han C."/>
            <person name="Tapia R."/>
            <person name="Goodwin L.A."/>
            <person name="Pitluck S."/>
            <person name="Liolios K."/>
            <person name="Pagani I."/>
            <person name="Ivanova N."/>
            <person name="Mikhailova N."/>
            <person name="Pati A."/>
            <person name="Palaniappan K."/>
            <person name="Land M."/>
            <person name="Pan C."/>
            <person name="Rohde M."/>
            <person name="Pukall R."/>
            <person name="Goker M."/>
            <person name="Detter J.C."/>
            <person name="Woyke T."/>
            <person name="Bristow J."/>
            <person name="Eisen J.A."/>
            <person name="Markowitz V."/>
            <person name="Hugenholtz P."/>
            <person name="Kyrpides N.C."/>
            <person name="Klenk H.P."/>
            <person name="Mavromatis K."/>
        </authorList>
    </citation>
    <scope>NUCLEOTIDE SEQUENCE [LARGE SCALE GENOMIC DNA]</scope>
    <source>
        <strain evidence="3">ATCC 700253 / DSM 10332 / NAL</strain>
    </source>
</reference>
<dbReference type="Gene3D" id="3.40.630.30">
    <property type="match status" value="1"/>
</dbReference>
<accession>G8TSV2</accession>
<dbReference type="Pfam" id="PF13302">
    <property type="entry name" value="Acetyltransf_3"/>
    <property type="match status" value="1"/>
</dbReference>
<dbReference type="Proteomes" id="UP000005439">
    <property type="component" value="Chromosome"/>
</dbReference>
<dbReference type="KEGG" id="sap:Sulac_2081"/>
<keyword evidence="3" id="KW-1185">Reference proteome</keyword>
<dbReference type="PANTHER" id="PTHR43441">
    <property type="entry name" value="RIBOSOMAL-PROTEIN-SERINE ACETYLTRANSFERASE"/>
    <property type="match status" value="1"/>
</dbReference>
<evidence type="ECO:0000313" key="3">
    <source>
        <dbReference type="Proteomes" id="UP000005439"/>
    </source>
</evidence>
<dbReference type="EMBL" id="CP003179">
    <property type="protein sequence ID" value="AEW05567.1"/>
    <property type="molecule type" value="Genomic_DNA"/>
</dbReference>
<dbReference type="PROSITE" id="PS51186">
    <property type="entry name" value="GNAT"/>
    <property type="match status" value="1"/>
</dbReference>
<protein>
    <submittedName>
        <fullName evidence="2">GCN5-related N-acetyltransferase</fullName>
    </submittedName>
</protein>
<sequence>MFRHPVNDHIALKLLELQDAPALYDLIDSGREYLREWLPWVDQTRQVEDTARFIQTALGQFAASNGFQAGILYQGQLAGVVGFHQIDWHNRNTALGYWLGASYQGRGIMTAAVQAMVDIAFNEYHLHRVEIQAAVTNRKSRAIPERLGFTQEGVIRQAERLLDRFVDHAVYGMLAPDWFQYRHSRLDLGNNRES</sequence>
<feature type="domain" description="N-acetyltransferase" evidence="1">
    <location>
        <begin position="10"/>
        <end position="176"/>
    </location>
</feature>
<dbReference type="STRING" id="679936.Sulac_2081"/>
<dbReference type="GO" id="GO:0008999">
    <property type="term" value="F:protein-N-terminal-alanine acetyltransferase activity"/>
    <property type="evidence" value="ECO:0007669"/>
    <property type="project" value="TreeGrafter"/>
</dbReference>
<dbReference type="InterPro" id="IPR000182">
    <property type="entry name" value="GNAT_dom"/>
</dbReference>
<reference evidence="3" key="1">
    <citation type="submission" date="2011-12" db="EMBL/GenBank/DDBJ databases">
        <title>The complete genome of chromosome of Sulfobacillus acidophilus DSM 10332.</title>
        <authorList>
            <person name="Lucas S."/>
            <person name="Han J."/>
            <person name="Lapidus A."/>
            <person name="Bruce D."/>
            <person name="Goodwin L."/>
            <person name="Pitluck S."/>
            <person name="Peters L."/>
            <person name="Kyrpides N."/>
            <person name="Mavromatis K."/>
            <person name="Ivanova N."/>
            <person name="Mikhailova N."/>
            <person name="Chertkov O."/>
            <person name="Saunders E."/>
            <person name="Detter J.C."/>
            <person name="Tapia R."/>
            <person name="Han C."/>
            <person name="Land M."/>
            <person name="Hauser L."/>
            <person name="Markowitz V."/>
            <person name="Cheng J.-F."/>
            <person name="Hugenholtz P."/>
            <person name="Woyke T."/>
            <person name="Wu D."/>
            <person name="Pukall R."/>
            <person name="Gehrich-Schroeter G."/>
            <person name="Schneider S."/>
            <person name="Klenk H.-P."/>
            <person name="Eisen J.A."/>
        </authorList>
    </citation>
    <scope>NUCLEOTIDE SEQUENCE [LARGE SCALE GENOMIC DNA]</scope>
    <source>
        <strain evidence="3">ATCC 700253 / DSM 10332 / NAL</strain>
    </source>
</reference>